<reference evidence="11 12" key="1">
    <citation type="journal article" date="2012" name="PLoS Pathog.">
        <title>Diverse lifestyles and strategies of plant pathogenesis encoded in the genomes of eighteen Dothideomycetes fungi.</title>
        <authorList>
            <person name="Ohm R.A."/>
            <person name="Feau N."/>
            <person name="Henrissat B."/>
            <person name="Schoch C.L."/>
            <person name="Horwitz B.A."/>
            <person name="Barry K.W."/>
            <person name="Condon B.J."/>
            <person name="Copeland A.C."/>
            <person name="Dhillon B."/>
            <person name="Glaser F."/>
            <person name="Hesse C.N."/>
            <person name="Kosti I."/>
            <person name="LaButti K."/>
            <person name="Lindquist E.A."/>
            <person name="Lucas S."/>
            <person name="Salamov A.A."/>
            <person name="Bradshaw R.E."/>
            <person name="Ciuffetti L."/>
            <person name="Hamelin R.C."/>
            <person name="Kema G.H.J."/>
            <person name="Lawrence C."/>
            <person name="Scott J.A."/>
            <person name="Spatafora J.W."/>
            <person name="Turgeon B.G."/>
            <person name="de Wit P.J.G.M."/>
            <person name="Zhong S."/>
            <person name="Goodwin S.B."/>
            <person name="Grigoriev I.V."/>
        </authorList>
    </citation>
    <scope>NUCLEOTIDE SEQUENCE [LARGE SCALE GENOMIC DNA]</scope>
    <source>
        <strain evidence="12">C5 / ATCC 48332 / race O</strain>
    </source>
</reference>
<dbReference type="SUPFAM" id="SSF48179">
    <property type="entry name" value="6-phosphogluconate dehydrogenase C-terminal domain-like"/>
    <property type="match status" value="1"/>
</dbReference>
<evidence type="ECO:0000256" key="1">
    <source>
        <dbReference type="ARBA" id="ARBA00005525"/>
    </source>
</evidence>
<dbReference type="Gene3D" id="3.20.20.220">
    <property type="match status" value="1"/>
</dbReference>
<dbReference type="AlphaFoldDB" id="M2ULW6"/>
<dbReference type="InterPro" id="IPR036291">
    <property type="entry name" value="NAD(P)-bd_dom_sf"/>
</dbReference>
<dbReference type="PANTHER" id="PTHR13914">
    <property type="entry name" value="PROLINE OXIDASE"/>
    <property type="match status" value="1"/>
</dbReference>
<protein>
    <recommendedName>
        <fullName evidence="3 7">Proline dehydrogenase</fullName>
        <ecNumber evidence="3 7">1.5.5.2</ecNumber>
    </recommendedName>
</protein>
<dbReference type="GO" id="GO:0005739">
    <property type="term" value="C:mitochondrion"/>
    <property type="evidence" value="ECO:0007669"/>
    <property type="project" value="TreeGrafter"/>
</dbReference>
<keyword evidence="7" id="KW-0274">FAD</keyword>
<feature type="domain" description="Pyrroline-5-carboxylate reductase dimerisation" evidence="10">
    <location>
        <begin position="551"/>
        <end position="650"/>
    </location>
</feature>
<comment type="catalytic activity">
    <reaction evidence="7">
        <text>L-proline + a quinone = (S)-1-pyrroline-5-carboxylate + a quinol + H(+)</text>
        <dbReference type="Rhea" id="RHEA:23784"/>
        <dbReference type="ChEBI" id="CHEBI:15378"/>
        <dbReference type="ChEBI" id="CHEBI:17388"/>
        <dbReference type="ChEBI" id="CHEBI:24646"/>
        <dbReference type="ChEBI" id="CHEBI:60039"/>
        <dbReference type="ChEBI" id="CHEBI:132124"/>
        <dbReference type="EC" id="1.5.5.2"/>
    </reaction>
</comment>
<evidence type="ECO:0000256" key="4">
    <source>
        <dbReference type="ARBA" id="ARBA00022857"/>
    </source>
</evidence>
<dbReference type="Proteomes" id="UP000016936">
    <property type="component" value="Unassembled WGS sequence"/>
</dbReference>
<evidence type="ECO:0000256" key="6">
    <source>
        <dbReference type="ARBA" id="ARBA00023062"/>
    </source>
</evidence>
<accession>M2ULW6</accession>
<dbReference type="InterPro" id="IPR000304">
    <property type="entry name" value="Pyrroline-COOH_reductase"/>
</dbReference>
<dbReference type="InterPro" id="IPR015659">
    <property type="entry name" value="Proline_oxidase"/>
</dbReference>
<comment type="cofactor">
    <cofactor evidence="7">
        <name>FAD</name>
        <dbReference type="ChEBI" id="CHEBI:57692"/>
    </cofactor>
</comment>
<keyword evidence="4" id="KW-0521">NADP</keyword>
<evidence type="ECO:0000256" key="7">
    <source>
        <dbReference type="RuleBase" id="RU364054"/>
    </source>
</evidence>
<keyword evidence="12" id="KW-1185">Reference proteome</keyword>
<dbReference type="HAMAP" id="MF_01925">
    <property type="entry name" value="P5C_reductase"/>
    <property type="match status" value="1"/>
</dbReference>
<dbReference type="InterPro" id="IPR008927">
    <property type="entry name" value="6-PGluconate_DH-like_C_sf"/>
</dbReference>
<name>M2ULW6_COCH5</name>
<sequence>MPLQMFLRSFSIATISSKRYLLIPSLKLLSFFAKPGRSYLFNVDRNPVLHGILKKTFYNQFCAGESKQETKACCKSLKDLGFKGTILTYAKEMVFDHKSKASSFHAEQAAKAETVSAHDPVIEEWRVGTLATVDMIDKGDILALKTTGGGPAVGEAFHRGELPPQQMMDALDEIETRCKERGIQIIVDAESQYFQKGIARTSLELMRKFNREPKVVIYNTYQAYLKNQPRYLQQHLAEAEKDGFTLGLKLVRGAYISSDDRSVIHNTKEDTNAAYNGIMEGALQQKLWDFGVSRPFPALNLLLASHNKKSVITAQRLHVQREKSGLPTVPVAFAQLHGMSDEVGFSLLKEQCADGKAPDVFKCSTWGSMGDCVATLGNLGTSILKSLIEASEGSEVHFTHFIACVYSAASEERLAKRFPKEKESGKLVISRNQNAHAVSDASVVILGVHPADVEATLKDDGVAAGLRGKLLISIAAGWSRESLQKVISSAQGSRSIDERTWVLRTLPNVAAQVSQSLTAIEDPDPDMPHKHIKTCEAIFNQLGRTVQLAPKLMAPASAVGGSTPAFWAIICDAFIDASVAVGVPRKSAQEMIYQSMRGSAEMLQSGIQPGELRDMGTSPEGCTIGGIMVMEEMGVRGALGKALREAVTLARLMGSEREGLHVNDTRENTGRQ</sequence>
<dbReference type="Pfam" id="PF14748">
    <property type="entry name" value="P5CR_dimer"/>
    <property type="match status" value="1"/>
</dbReference>
<evidence type="ECO:0000313" key="11">
    <source>
        <dbReference type="EMBL" id="EMD94611.1"/>
    </source>
</evidence>
<organism evidence="11 12">
    <name type="scientific">Cochliobolus heterostrophus (strain C5 / ATCC 48332 / race O)</name>
    <name type="common">Southern corn leaf blight fungus</name>
    <name type="synonym">Bipolaris maydis</name>
    <dbReference type="NCBI Taxonomy" id="701091"/>
    <lineage>
        <taxon>Eukaryota</taxon>
        <taxon>Fungi</taxon>
        <taxon>Dikarya</taxon>
        <taxon>Ascomycota</taxon>
        <taxon>Pezizomycotina</taxon>
        <taxon>Dothideomycetes</taxon>
        <taxon>Pleosporomycetidae</taxon>
        <taxon>Pleosporales</taxon>
        <taxon>Pleosporineae</taxon>
        <taxon>Pleosporaceae</taxon>
        <taxon>Bipolaris</taxon>
    </lineage>
</organism>
<dbReference type="OrthoDB" id="5464at2759"/>
<dbReference type="EC" id="1.5.5.2" evidence="3 7"/>
<evidence type="ECO:0000313" key="12">
    <source>
        <dbReference type="Proteomes" id="UP000016936"/>
    </source>
</evidence>
<evidence type="ECO:0000256" key="3">
    <source>
        <dbReference type="ARBA" id="ARBA00012695"/>
    </source>
</evidence>
<keyword evidence="6 7" id="KW-0642">Proline metabolism</keyword>
<dbReference type="Gene3D" id="1.10.3730.10">
    <property type="entry name" value="ProC C-terminal domain-like"/>
    <property type="match status" value="1"/>
</dbReference>
<proteinExistence type="inferred from homology"/>
<dbReference type="InterPro" id="IPR029041">
    <property type="entry name" value="FAD-linked_oxidoreductase-like"/>
</dbReference>
<dbReference type="Gene3D" id="3.40.50.720">
    <property type="entry name" value="NAD(P)-binding Rossmann-like Domain"/>
    <property type="match status" value="1"/>
</dbReference>
<evidence type="ECO:0000256" key="5">
    <source>
        <dbReference type="ARBA" id="ARBA00023002"/>
    </source>
</evidence>
<dbReference type="GO" id="GO:0010133">
    <property type="term" value="P:L-proline catabolic process to L-glutamate"/>
    <property type="evidence" value="ECO:0007669"/>
    <property type="project" value="TreeGrafter"/>
</dbReference>
<dbReference type="STRING" id="701091.M2ULW6"/>
<dbReference type="FunFam" id="1.10.3730.10:FF:000001">
    <property type="entry name" value="Pyrroline-5-carboxylate reductase"/>
    <property type="match status" value="1"/>
</dbReference>
<evidence type="ECO:0000259" key="9">
    <source>
        <dbReference type="Pfam" id="PF03807"/>
    </source>
</evidence>
<keyword evidence="5 7" id="KW-0560">Oxidoreductase</keyword>
<dbReference type="eggNOG" id="KOG0186">
    <property type="taxonomic scope" value="Eukaryota"/>
</dbReference>
<dbReference type="GO" id="GO:0004657">
    <property type="term" value="F:proline dehydrogenase activity"/>
    <property type="evidence" value="ECO:0007669"/>
    <property type="project" value="UniProtKB-EC"/>
</dbReference>
<dbReference type="GO" id="GO:0004735">
    <property type="term" value="F:pyrroline-5-carboxylate reductase activity"/>
    <property type="evidence" value="ECO:0007669"/>
    <property type="project" value="InterPro"/>
</dbReference>
<comment type="similarity">
    <text evidence="2 7">Belongs to the proline oxidase family.</text>
</comment>
<comment type="function">
    <text evidence="7">Converts proline to delta-1-pyrroline-5-carboxylate.</text>
</comment>
<dbReference type="OMA" id="CAGESKQ"/>
<dbReference type="EMBL" id="KB445571">
    <property type="protein sequence ID" value="EMD94611.1"/>
    <property type="molecule type" value="Genomic_DNA"/>
</dbReference>
<dbReference type="InterPro" id="IPR028939">
    <property type="entry name" value="P5C_Rdtase_cat_N"/>
</dbReference>
<dbReference type="GO" id="GO:0071949">
    <property type="term" value="F:FAD binding"/>
    <property type="evidence" value="ECO:0007669"/>
    <property type="project" value="TreeGrafter"/>
</dbReference>
<dbReference type="InterPro" id="IPR029036">
    <property type="entry name" value="P5CR_dimer"/>
</dbReference>
<dbReference type="Pfam" id="PF01619">
    <property type="entry name" value="Pro_dh"/>
    <property type="match status" value="1"/>
</dbReference>
<dbReference type="Pfam" id="PF03807">
    <property type="entry name" value="F420_oxidored"/>
    <property type="match status" value="1"/>
</dbReference>
<dbReference type="SUPFAM" id="SSF51730">
    <property type="entry name" value="FAD-linked oxidoreductase"/>
    <property type="match status" value="1"/>
</dbReference>
<dbReference type="PANTHER" id="PTHR13914:SF0">
    <property type="entry name" value="PROLINE DEHYDROGENASE 1, MITOCHONDRIAL"/>
    <property type="match status" value="1"/>
</dbReference>
<gene>
    <name evidence="11" type="ORF">COCHEDRAFT_1191462</name>
</gene>
<evidence type="ECO:0000259" key="8">
    <source>
        <dbReference type="Pfam" id="PF01619"/>
    </source>
</evidence>
<dbReference type="InterPro" id="IPR002872">
    <property type="entry name" value="Proline_DH_dom"/>
</dbReference>
<dbReference type="SUPFAM" id="SSF51735">
    <property type="entry name" value="NAD(P)-binding Rossmann-fold domains"/>
    <property type="match status" value="1"/>
</dbReference>
<comment type="similarity">
    <text evidence="1">Belongs to the pyrroline-5-carboxylate reductase family.</text>
</comment>
<keyword evidence="7" id="KW-0285">Flavoprotein</keyword>
<reference evidence="12" key="2">
    <citation type="journal article" date="2013" name="PLoS Genet.">
        <title>Comparative genome structure, secondary metabolite, and effector coding capacity across Cochliobolus pathogens.</title>
        <authorList>
            <person name="Condon B.J."/>
            <person name="Leng Y."/>
            <person name="Wu D."/>
            <person name="Bushley K.E."/>
            <person name="Ohm R.A."/>
            <person name="Otillar R."/>
            <person name="Martin J."/>
            <person name="Schackwitz W."/>
            <person name="Grimwood J."/>
            <person name="MohdZainudin N."/>
            <person name="Xue C."/>
            <person name="Wang R."/>
            <person name="Manning V.A."/>
            <person name="Dhillon B."/>
            <person name="Tu Z.J."/>
            <person name="Steffenson B.J."/>
            <person name="Salamov A."/>
            <person name="Sun H."/>
            <person name="Lowry S."/>
            <person name="LaButti K."/>
            <person name="Han J."/>
            <person name="Copeland A."/>
            <person name="Lindquist E."/>
            <person name="Barry K."/>
            <person name="Schmutz J."/>
            <person name="Baker S.E."/>
            <person name="Ciuffetti L.M."/>
            <person name="Grigoriev I.V."/>
            <person name="Zhong S."/>
            <person name="Turgeon B.G."/>
        </authorList>
    </citation>
    <scope>NUCLEOTIDE SEQUENCE [LARGE SCALE GENOMIC DNA]</scope>
    <source>
        <strain evidence="12">C5 / ATCC 48332 / race O</strain>
    </source>
</reference>
<feature type="domain" description="Proline dehydrogenase" evidence="8">
    <location>
        <begin position="75"/>
        <end position="374"/>
    </location>
</feature>
<dbReference type="HOGENOM" id="CLU_024389_0_0_1"/>
<evidence type="ECO:0000256" key="2">
    <source>
        <dbReference type="ARBA" id="ARBA00005869"/>
    </source>
</evidence>
<dbReference type="eggNOG" id="KOG3124">
    <property type="taxonomic scope" value="Eukaryota"/>
</dbReference>
<evidence type="ECO:0000259" key="10">
    <source>
        <dbReference type="Pfam" id="PF14748"/>
    </source>
</evidence>
<feature type="domain" description="Pyrroline-5-carboxylate reductase catalytic N-terminal" evidence="9">
    <location>
        <begin position="376"/>
        <end position="477"/>
    </location>
</feature>